<dbReference type="Proteomes" id="UP000054925">
    <property type="component" value="Unassembled WGS sequence"/>
</dbReference>
<keyword evidence="2" id="KW-1185">Reference proteome</keyword>
<sequence length="254" mass="28802">MTQAPPDESTRPCTSIGALGKAQALFGKALDNRVCAAGLLEQTKCQLHGTAYLVIGIQDDASLIVVAQANRERKPQFTLLRLVELTALEAPAQKMEFGLRHRSFETEKQAVVEVARVVATIGVDHESMSKRTQFEQAMPVQVRARQARHFQCKHCTHLPHRDIRHQRLEVLAARHLRPRLTEIPVQRTDRRFRPTQCQRLVLQRILALGALLMVSHLGQCRLPDIDVRRLALMLWGDLAVHRKPPRSAPARDRR</sequence>
<protein>
    <submittedName>
        <fullName evidence="1">Uncharacterized protein</fullName>
    </submittedName>
</protein>
<proteinExistence type="predicted"/>
<comment type="caution">
    <text evidence="1">The sequence shown here is derived from an EMBL/GenBank/DDBJ whole genome shotgun (WGS) entry which is preliminary data.</text>
</comment>
<name>A0A158L5S7_9BURK</name>
<evidence type="ECO:0000313" key="2">
    <source>
        <dbReference type="Proteomes" id="UP000054925"/>
    </source>
</evidence>
<organism evidence="1 2">
    <name type="scientific">Caballeronia terrestris</name>
    <dbReference type="NCBI Taxonomy" id="1226301"/>
    <lineage>
        <taxon>Bacteria</taxon>
        <taxon>Pseudomonadati</taxon>
        <taxon>Pseudomonadota</taxon>
        <taxon>Betaproteobacteria</taxon>
        <taxon>Burkholderiales</taxon>
        <taxon>Burkholderiaceae</taxon>
        <taxon>Caballeronia</taxon>
    </lineage>
</organism>
<dbReference type="EMBL" id="FCOL02000529">
    <property type="protein sequence ID" value="SAL88645.1"/>
    <property type="molecule type" value="Genomic_DNA"/>
</dbReference>
<dbReference type="AlphaFoldDB" id="A0A158L5S7"/>
<gene>
    <name evidence="1" type="ORF">AWB67_07636</name>
</gene>
<reference evidence="1" key="1">
    <citation type="submission" date="2016-01" db="EMBL/GenBank/DDBJ databases">
        <authorList>
            <person name="Peeters C."/>
        </authorList>
    </citation>
    <scope>NUCLEOTIDE SEQUENCE [LARGE SCALE GENOMIC DNA]</scope>
    <source>
        <strain evidence="1">LMG 22937</strain>
    </source>
</reference>
<evidence type="ECO:0000313" key="1">
    <source>
        <dbReference type="EMBL" id="SAL88645.1"/>
    </source>
</evidence>
<accession>A0A158L5S7</accession>